<comment type="caution">
    <text evidence="4">The sequence shown here is derived from an EMBL/GenBank/DDBJ whole genome shotgun (WGS) entry which is preliminary data.</text>
</comment>
<feature type="transmembrane region" description="Helical" evidence="3">
    <location>
        <begin position="13"/>
        <end position="34"/>
    </location>
</feature>
<dbReference type="EMBL" id="JAKTTI010000024">
    <property type="protein sequence ID" value="MCH1626577.1"/>
    <property type="molecule type" value="Genomic_DNA"/>
</dbReference>
<dbReference type="AlphaFoldDB" id="A0AAW5E986"/>
<keyword evidence="3" id="KW-0472">Membrane</keyword>
<dbReference type="GO" id="GO:0009986">
    <property type="term" value="C:cell surface"/>
    <property type="evidence" value="ECO:0007669"/>
    <property type="project" value="UniProtKB-SubCell"/>
</dbReference>
<evidence type="ECO:0000256" key="3">
    <source>
        <dbReference type="SAM" id="Phobius"/>
    </source>
</evidence>
<proteinExistence type="predicted"/>
<evidence type="ECO:0000256" key="1">
    <source>
        <dbReference type="ARBA" id="ARBA00004241"/>
    </source>
</evidence>
<dbReference type="InterPro" id="IPR012902">
    <property type="entry name" value="N_methyl_site"/>
</dbReference>
<comment type="subcellular location">
    <subcellularLocation>
        <location evidence="1">Cell surface</location>
    </subcellularLocation>
</comment>
<dbReference type="PROSITE" id="PS00409">
    <property type="entry name" value="PROKAR_NTER_METHYL"/>
    <property type="match status" value="1"/>
</dbReference>
<keyword evidence="3" id="KW-1133">Transmembrane helix</keyword>
<keyword evidence="3" id="KW-0812">Transmembrane</keyword>
<sequence>MIRNNKGVTLVEVIVVVALLSMVLLLINAVNIFGHKQLSNQSSHIENQSNARLAINILTKEIRSAKTVNVLDNVLTINDSDTYTLDDYSIMKNDNVLISNIYELKIKMQNNKINLKVTSNEGGNQHSISLSTIIYLRE</sequence>
<keyword evidence="2" id="KW-0178">Competence</keyword>
<evidence type="ECO:0000313" key="5">
    <source>
        <dbReference type="Proteomes" id="UP001431131"/>
    </source>
</evidence>
<dbReference type="RefSeq" id="WP_240256493.1">
    <property type="nucleotide sequence ID" value="NZ_JAKTTI010000024.1"/>
</dbReference>
<gene>
    <name evidence="4" type="ORF">MJG50_14660</name>
</gene>
<dbReference type="GO" id="GO:0030420">
    <property type="term" value="P:establishment of competence for transformation"/>
    <property type="evidence" value="ECO:0007669"/>
    <property type="project" value="UniProtKB-KW"/>
</dbReference>
<evidence type="ECO:0000256" key="2">
    <source>
        <dbReference type="ARBA" id="ARBA00023287"/>
    </source>
</evidence>
<dbReference type="Pfam" id="PF07963">
    <property type="entry name" value="N_methyl"/>
    <property type="match status" value="1"/>
</dbReference>
<name>A0AAW5E986_9BACI</name>
<dbReference type="NCBIfam" id="TIGR02532">
    <property type="entry name" value="IV_pilin_GFxxxE"/>
    <property type="match status" value="1"/>
</dbReference>
<organism evidence="4 5">
    <name type="scientific">Fredinandcohnia quinoae</name>
    <dbReference type="NCBI Taxonomy" id="2918902"/>
    <lineage>
        <taxon>Bacteria</taxon>
        <taxon>Bacillati</taxon>
        <taxon>Bacillota</taxon>
        <taxon>Bacilli</taxon>
        <taxon>Bacillales</taxon>
        <taxon>Bacillaceae</taxon>
        <taxon>Fredinandcohnia</taxon>
    </lineage>
</organism>
<protein>
    <submittedName>
        <fullName evidence="4">Prepilin-type N-terminal cleavage/methylation domain-containing protein</fullName>
    </submittedName>
</protein>
<keyword evidence="5" id="KW-1185">Reference proteome</keyword>
<evidence type="ECO:0000313" key="4">
    <source>
        <dbReference type="EMBL" id="MCH1626577.1"/>
    </source>
</evidence>
<accession>A0AAW5E986</accession>
<reference evidence="4" key="1">
    <citation type="submission" date="2022-02" db="EMBL/GenBank/DDBJ databases">
        <title>Fredinandcohnia quinoae sp. nov. isolated from Chenopodium quinoa seeds.</title>
        <authorList>
            <person name="Saati-Santamaria Z."/>
            <person name="Flores-Felix J.D."/>
            <person name="Igual J.M."/>
            <person name="Velazquez E."/>
            <person name="Garcia-Fraile P."/>
            <person name="Martinez-Molina E."/>
        </authorList>
    </citation>
    <scope>NUCLEOTIDE SEQUENCE</scope>
    <source>
        <strain evidence="4">SECRCQ15</strain>
    </source>
</reference>
<dbReference type="Proteomes" id="UP001431131">
    <property type="component" value="Unassembled WGS sequence"/>
</dbReference>